<comment type="caution">
    <text evidence="2">The sequence shown here is derived from an EMBL/GenBank/DDBJ whole genome shotgun (WGS) entry which is preliminary data.</text>
</comment>
<protein>
    <submittedName>
        <fullName evidence="2">Uncharacterized protein</fullName>
    </submittedName>
</protein>
<name>A0A2R6RQA7_9APHY</name>
<dbReference type="EMBL" id="MLYV02000188">
    <property type="protein sequence ID" value="PSS32202.1"/>
    <property type="molecule type" value="Genomic_DNA"/>
</dbReference>
<gene>
    <name evidence="2" type="ORF">PHLCEN_2v2040</name>
</gene>
<reference evidence="2 3" key="1">
    <citation type="submission" date="2018-02" db="EMBL/GenBank/DDBJ databases">
        <title>Genome sequence of the basidiomycete white-rot fungus Phlebia centrifuga.</title>
        <authorList>
            <person name="Granchi Z."/>
            <person name="Peng M."/>
            <person name="de Vries R.P."/>
            <person name="Hilden K."/>
            <person name="Makela M.R."/>
            <person name="Grigoriev I."/>
            <person name="Riley R."/>
        </authorList>
    </citation>
    <scope>NUCLEOTIDE SEQUENCE [LARGE SCALE GENOMIC DNA]</scope>
    <source>
        <strain evidence="2 3">FBCC195</strain>
    </source>
</reference>
<feature type="region of interest" description="Disordered" evidence="1">
    <location>
        <begin position="119"/>
        <end position="156"/>
    </location>
</feature>
<evidence type="ECO:0000313" key="2">
    <source>
        <dbReference type="EMBL" id="PSS32202.1"/>
    </source>
</evidence>
<dbReference type="Proteomes" id="UP000186601">
    <property type="component" value="Unassembled WGS sequence"/>
</dbReference>
<sequence length="156" mass="16966">MSLLPSDDSSVYQTWLPMPMTASARSLGAGNAVQALASFVGSASADEVLSLLQDLSSKQSPFSCPPPSSGINPTHVQEEYEFTYFDQEVGQGRDAPSQPEEVEPESTLYVTLLSKALQHAQNSDPCDRETRLAVTQGVRSDPVEIDYRSKEVEQPD</sequence>
<evidence type="ECO:0000256" key="1">
    <source>
        <dbReference type="SAM" id="MobiDB-lite"/>
    </source>
</evidence>
<proteinExistence type="predicted"/>
<dbReference type="AlphaFoldDB" id="A0A2R6RQA7"/>
<keyword evidence="3" id="KW-1185">Reference proteome</keyword>
<organism evidence="2 3">
    <name type="scientific">Hermanssonia centrifuga</name>
    <dbReference type="NCBI Taxonomy" id="98765"/>
    <lineage>
        <taxon>Eukaryota</taxon>
        <taxon>Fungi</taxon>
        <taxon>Dikarya</taxon>
        <taxon>Basidiomycota</taxon>
        <taxon>Agaricomycotina</taxon>
        <taxon>Agaricomycetes</taxon>
        <taxon>Polyporales</taxon>
        <taxon>Meruliaceae</taxon>
        <taxon>Hermanssonia</taxon>
    </lineage>
</organism>
<feature type="compositionally biased region" description="Basic and acidic residues" evidence="1">
    <location>
        <begin position="141"/>
        <end position="156"/>
    </location>
</feature>
<evidence type="ECO:0000313" key="3">
    <source>
        <dbReference type="Proteomes" id="UP000186601"/>
    </source>
</evidence>
<accession>A0A2R6RQA7</accession>